<feature type="signal peptide" evidence="1">
    <location>
        <begin position="1"/>
        <end position="20"/>
    </location>
</feature>
<feature type="chain" id="PRO_5044561119" evidence="1">
    <location>
        <begin position="21"/>
        <end position="254"/>
    </location>
</feature>
<dbReference type="AlphaFoldDB" id="A0A1I8N1L8"/>
<keyword evidence="3" id="KW-1185">Reference proteome</keyword>
<evidence type="ECO:0000313" key="3">
    <source>
        <dbReference type="Proteomes" id="UP001652621"/>
    </source>
</evidence>
<protein>
    <submittedName>
        <fullName evidence="4">Uncharacterized protein LOC101887998</fullName>
    </submittedName>
</protein>
<dbReference type="RefSeq" id="XP_005177255.1">
    <property type="nucleotide sequence ID" value="XM_005177198.3"/>
</dbReference>
<gene>
    <name evidence="2" type="primary">101887998</name>
    <name evidence="4" type="synonym">LOC101887998</name>
</gene>
<sequence length="254" mass="26938">MAKFLQILFVAFLAVALVAGEPRRFQGRRNRFLARQEVEEPVTPYPTADELKPEVPFDEAVASEGQVPFGTAATEGEGTFTAVAAGSETTFTSVAGQGPLTPVGGQTPLTPVDEQTTFTTVNADGETTFTAAGSETTFTSVAGQAPLTPVNGQTPLTPVAGQTPFTSVAGQSPFTPVAGQAPFTPDEVYGPPEEESFPARLTARRAGARRVAVRPAKLRKPVRAQPAKLRKAAPARLQVQPQYVPQPLFYYIAH</sequence>
<dbReference type="VEuPathDB" id="VectorBase:MDOMA2_016064"/>
<dbReference type="VEuPathDB" id="VectorBase:MDOA010608"/>
<organism evidence="2">
    <name type="scientific">Musca domestica</name>
    <name type="common">House fly</name>
    <dbReference type="NCBI Taxonomy" id="7370"/>
    <lineage>
        <taxon>Eukaryota</taxon>
        <taxon>Metazoa</taxon>
        <taxon>Ecdysozoa</taxon>
        <taxon>Arthropoda</taxon>
        <taxon>Hexapoda</taxon>
        <taxon>Insecta</taxon>
        <taxon>Pterygota</taxon>
        <taxon>Neoptera</taxon>
        <taxon>Endopterygota</taxon>
        <taxon>Diptera</taxon>
        <taxon>Brachycera</taxon>
        <taxon>Muscomorpha</taxon>
        <taxon>Muscoidea</taxon>
        <taxon>Muscidae</taxon>
        <taxon>Musca</taxon>
    </lineage>
</organism>
<evidence type="ECO:0000313" key="2">
    <source>
        <dbReference type="EnsemblMetazoa" id="MDOA010608-PA"/>
    </source>
</evidence>
<accession>A0A1I8N1L8</accession>
<evidence type="ECO:0000313" key="4">
    <source>
        <dbReference type="RefSeq" id="XP_005177255.1"/>
    </source>
</evidence>
<dbReference type="EnsemblMetazoa" id="MDOA010608-RA">
    <property type="protein sequence ID" value="MDOA010608-PA"/>
    <property type="gene ID" value="MDOA010608"/>
</dbReference>
<evidence type="ECO:0000256" key="1">
    <source>
        <dbReference type="SAM" id="SignalP"/>
    </source>
</evidence>
<dbReference type="GeneID" id="101887998"/>
<keyword evidence="1" id="KW-0732">Signal</keyword>
<dbReference type="KEGG" id="mde:101887998"/>
<reference evidence="4" key="2">
    <citation type="submission" date="2025-04" db="UniProtKB">
        <authorList>
            <consortium name="RefSeq"/>
        </authorList>
    </citation>
    <scope>IDENTIFICATION</scope>
    <source>
        <strain evidence="4">Aabys</strain>
    </source>
</reference>
<name>A0A1I8N1L8_MUSDO</name>
<dbReference type="Proteomes" id="UP001652621">
    <property type="component" value="Unplaced"/>
</dbReference>
<reference evidence="2" key="1">
    <citation type="submission" date="2020-05" db="UniProtKB">
        <authorList>
            <consortium name="EnsemblMetazoa"/>
        </authorList>
    </citation>
    <scope>IDENTIFICATION</scope>
    <source>
        <strain evidence="2">Aabys</strain>
    </source>
</reference>
<proteinExistence type="predicted"/>